<gene>
    <name evidence="3" type="ORF">ASEP1449_LOCUS12579</name>
</gene>
<organism evidence="3">
    <name type="scientific">Attheya septentrionalis</name>
    <dbReference type="NCBI Taxonomy" id="420275"/>
    <lineage>
        <taxon>Eukaryota</taxon>
        <taxon>Sar</taxon>
        <taxon>Stramenopiles</taxon>
        <taxon>Ochrophyta</taxon>
        <taxon>Bacillariophyta</taxon>
        <taxon>Coscinodiscophyceae</taxon>
        <taxon>Chaetocerotophycidae</taxon>
        <taxon>Chaetocerotales</taxon>
        <taxon>Attheyaceae</taxon>
        <taxon>Attheya</taxon>
    </lineage>
</organism>
<evidence type="ECO:0000259" key="2">
    <source>
        <dbReference type="SMART" id="SM00385"/>
    </source>
</evidence>
<dbReference type="InterPro" id="IPR043198">
    <property type="entry name" value="Cyclin/Ssn8"/>
</dbReference>
<dbReference type="InterPro" id="IPR036915">
    <property type="entry name" value="Cyclin-like_sf"/>
</dbReference>
<dbReference type="SUPFAM" id="SSF47954">
    <property type="entry name" value="Cyclin-like"/>
    <property type="match status" value="2"/>
</dbReference>
<dbReference type="SMART" id="SM00385">
    <property type="entry name" value="CYCLIN"/>
    <property type="match status" value="1"/>
</dbReference>
<dbReference type="Gene3D" id="1.10.472.10">
    <property type="entry name" value="Cyclin-like"/>
    <property type="match status" value="2"/>
</dbReference>
<dbReference type="GO" id="GO:0016538">
    <property type="term" value="F:cyclin-dependent protein serine/threonine kinase regulator activity"/>
    <property type="evidence" value="ECO:0007669"/>
    <property type="project" value="InterPro"/>
</dbReference>
<dbReference type="AlphaFoldDB" id="A0A7S2XQ58"/>
<name>A0A7S2XQ58_9STRA</name>
<dbReference type="InterPro" id="IPR006671">
    <property type="entry name" value="Cyclin_N"/>
</dbReference>
<comment type="similarity">
    <text evidence="1">Belongs to the cyclin family.</text>
</comment>
<accession>A0A7S2XQ58</accession>
<dbReference type="EMBL" id="HBHQ01018750">
    <property type="protein sequence ID" value="CAD9820746.1"/>
    <property type="molecule type" value="Transcribed_RNA"/>
</dbReference>
<proteinExistence type="inferred from homology"/>
<dbReference type="Pfam" id="PF00134">
    <property type="entry name" value="Cyclin_N"/>
    <property type="match status" value="1"/>
</dbReference>
<dbReference type="PANTHER" id="PTHR10026">
    <property type="entry name" value="CYCLIN"/>
    <property type="match status" value="1"/>
</dbReference>
<evidence type="ECO:0000313" key="3">
    <source>
        <dbReference type="EMBL" id="CAD9820746.1"/>
    </source>
</evidence>
<keyword evidence="1" id="KW-0195">Cyclin</keyword>
<dbReference type="GO" id="GO:0006357">
    <property type="term" value="P:regulation of transcription by RNA polymerase II"/>
    <property type="evidence" value="ECO:0007669"/>
    <property type="project" value="InterPro"/>
</dbReference>
<evidence type="ECO:0000256" key="1">
    <source>
        <dbReference type="RuleBase" id="RU000383"/>
    </source>
</evidence>
<protein>
    <recommendedName>
        <fullName evidence="2">Cyclin-like domain-containing protein</fullName>
    </recommendedName>
</protein>
<reference evidence="3" key="1">
    <citation type="submission" date="2021-01" db="EMBL/GenBank/DDBJ databases">
        <authorList>
            <person name="Corre E."/>
            <person name="Pelletier E."/>
            <person name="Niang G."/>
            <person name="Scheremetjew M."/>
            <person name="Finn R."/>
            <person name="Kale V."/>
            <person name="Holt S."/>
            <person name="Cochrane G."/>
            <person name="Meng A."/>
            <person name="Brown T."/>
            <person name="Cohen L."/>
        </authorList>
    </citation>
    <scope>NUCLEOTIDE SEQUENCE</scope>
    <source>
        <strain evidence="3">CCMP2084</strain>
    </source>
</reference>
<feature type="domain" description="Cyclin-like" evidence="2">
    <location>
        <begin position="28"/>
        <end position="157"/>
    </location>
</feature>
<sequence length="273" mass="30998">MQNDLECRPPLPFTTVPEDTIVVRSLLCRMYVACEVMALGTEARFTSMVLFHRYIAVASRADDLGMAAVACLFLGCKAEEEPRRLRDMVNVYTMLDFSLEQQPDPKIHGASTIPIYEADEPVELQQQRNDNNGDKKDGLSYWECKEKMIETEQAVLRLLEFDVLVSHPHRAVVLLVDRLSISLSNYNVDETKKKLMTESWKRLNDSLFSYQALQHSTLAMAHAALRLAARTHHIQLPPRFEEGFGLTDEQISSAMTSLENASNSLKEYSLIQS</sequence>
<dbReference type="InterPro" id="IPR013763">
    <property type="entry name" value="Cyclin-like_dom"/>
</dbReference>